<feature type="domain" description="Glycosyltransferase subfamily 4-like N-terminal" evidence="3">
    <location>
        <begin position="43"/>
        <end position="202"/>
    </location>
</feature>
<dbReference type="OrthoDB" id="433681at2"/>
<sequence length="387" mass="42799">MRLGSLGVSANSRYIKKDMIVAINCLSINTPGVLGIRTALMNHVTRLSNSLLDREVKPHFIFFVQRCSDLKTEIEAVLGSEVDYSVREVDGVESPAKRIAYEQLVLPFRLSGVSVLFSINGIAPLMLPRDCRSVVMVHDLLPFHKANRYGWLQRSYLQLFMRLSARRASRLITISNFSAKEIQEFLGIPFARIEVVYHFLNREYRRSGRSGEHFLSIAGLNADKRIDVLIRAFDLFKREGGHPDSHLLIAGPDQGAGADLKRLAQSLRGGADDIEFLGAVSESRKCELIESSIAVAMLGRSEGFGIPVIEAMSLGRPTLAANSGALPEVVGEAGVIVDGADERSVMDGMQRLAESGSDWEGKCSQGYERFDGDALSRRFWMLVTQHA</sequence>
<dbReference type="SUPFAM" id="SSF53756">
    <property type="entry name" value="UDP-Glycosyltransferase/glycogen phosphorylase"/>
    <property type="match status" value="1"/>
</dbReference>
<gene>
    <name evidence="4" type="ORF">EJE83_13025</name>
    <name evidence="5" type="ORF">PAP18089_00071</name>
</gene>
<dbReference type="GO" id="GO:0009103">
    <property type="term" value="P:lipopolysaccharide biosynthetic process"/>
    <property type="evidence" value="ECO:0007669"/>
    <property type="project" value="TreeGrafter"/>
</dbReference>
<dbReference type="Pfam" id="PF00534">
    <property type="entry name" value="Glycos_transf_1"/>
    <property type="match status" value="1"/>
</dbReference>
<dbReference type="AlphaFoldDB" id="A0A5E5NYC5"/>
<protein>
    <submittedName>
        <fullName evidence="5">Glycosyltransferase family 1 protein</fullName>
    </submittedName>
</protein>
<dbReference type="CDD" id="cd03809">
    <property type="entry name" value="GT4_MtfB-like"/>
    <property type="match status" value="1"/>
</dbReference>
<dbReference type="EMBL" id="CABPSX010000001">
    <property type="protein sequence ID" value="VVG69120.1"/>
    <property type="molecule type" value="Genomic_DNA"/>
</dbReference>
<feature type="domain" description="Glycosyl transferase family 1" evidence="2">
    <location>
        <begin position="213"/>
        <end position="355"/>
    </location>
</feature>
<accession>A0A5E5NYC5</accession>
<evidence type="ECO:0000259" key="2">
    <source>
        <dbReference type="Pfam" id="PF00534"/>
    </source>
</evidence>
<reference evidence="4 6" key="1">
    <citation type="submission" date="2018-12" db="EMBL/GenBank/DDBJ databases">
        <title>Whole genome sequence of a Pandoraea apista isolate from a patient with cystic fibrosis.</title>
        <authorList>
            <person name="Kenna D.T."/>
            <person name="Turton J.F."/>
        </authorList>
    </citation>
    <scope>NUCLEOTIDE SEQUENCE [LARGE SCALE GENOMIC DNA]</scope>
    <source>
        <strain evidence="4 6">Pa13324</strain>
    </source>
</reference>
<dbReference type="PANTHER" id="PTHR46401">
    <property type="entry name" value="GLYCOSYLTRANSFERASE WBBK-RELATED"/>
    <property type="match status" value="1"/>
</dbReference>
<dbReference type="PANTHER" id="PTHR46401:SF2">
    <property type="entry name" value="GLYCOSYLTRANSFERASE WBBK-RELATED"/>
    <property type="match status" value="1"/>
</dbReference>
<dbReference type="Gene3D" id="3.40.50.2000">
    <property type="entry name" value="Glycogen Phosphorylase B"/>
    <property type="match status" value="2"/>
</dbReference>
<evidence type="ECO:0000259" key="3">
    <source>
        <dbReference type="Pfam" id="PF13439"/>
    </source>
</evidence>
<dbReference type="InterPro" id="IPR028098">
    <property type="entry name" value="Glyco_trans_4-like_N"/>
</dbReference>
<reference evidence="5 7" key="2">
    <citation type="submission" date="2019-08" db="EMBL/GenBank/DDBJ databases">
        <authorList>
            <person name="Peeters C."/>
        </authorList>
    </citation>
    <scope>NUCLEOTIDE SEQUENCE [LARGE SCALE GENOMIC DNA]</scope>
    <source>
        <strain evidence="5 7">LMG 18089</strain>
    </source>
</reference>
<evidence type="ECO:0000313" key="4">
    <source>
        <dbReference type="EMBL" id="RSK80508.1"/>
    </source>
</evidence>
<dbReference type="Proteomes" id="UP000270216">
    <property type="component" value="Unassembled WGS sequence"/>
</dbReference>
<evidence type="ECO:0000256" key="1">
    <source>
        <dbReference type="ARBA" id="ARBA00022679"/>
    </source>
</evidence>
<keyword evidence="6" id="KW-1185">Reference proteome</keyword>
<evidence type="ECO:0000313" key="7">
    <source>
        <dbReference type="Proteomes" id="UP000364291"/>
    </source>
</evidence>
<dbReference type="EMBL" id="RWHX01000021">
    <property type="protein sequence ID" value="RSK80508.1"/>
    <property type="molecule type" value="Genomic_DNA"/>
</dbReference>
<keyword evidence="1 5" id="KW-0808">Transferase</keyword>
<dbReference type="GO" id="GO:0016757">
    <property type="term" value="F:glycosyltransferase activity"/>
    <property type="evidence" value="ECO:0007669"/>
    <property type="project" value="InterPro"/>
</dbReference>
<name>A0A5E5NYC5_9BURK</name>
<organism evidence="5 7">
    <name type="scientific">Pandoraea apista</name>
    <dbReference type="NCBI Taxonomy" id="93218"/>
    <lineage>
        <taxon>Bacteria</taxon>
        <taxon>Pseudomonadati</taxon>
        <taxon>Pseudomonadota</taxon>
        <taxon>Betaproteobacteria</taxon>
        <taxon>Burkholderiales</taxon>
        <taxon>Burkholderiaceae</taxon>
        <taxon>Pandoraea</taxon>
    </lineage>
</organism>
<evidence type="ECO:0000313" key="5">
    <source>
        <dbReference type="EMBL" id="VVG69120.1"/>
    </source>
</evidence>
<evidence type="ECO:0000313" key="6">
    <source>
        <dbReference type="Proteomes" id="UP000270216"/>
    </source>
</evidence>
<dbReference type="Pfam" id="PF13439">
    <property type="entry name" value="Glyco_transf_4"/>
    <property type="match status" value="1"/>
</dbReference>
<dbReference type="InterPro" id="IPR001296">
    <property type="entry name" value="Glyco_trans_1"/>
</dbReference>
<dbReference type="Proteomes" id="UP000364291">
    <property type="component" value="Unassembled WGS sequence"/>
</dbReference>
<proteinExistence type="predicted"/>